<dbReference type="PANTHER" id="PTHR30093">
    <property type="entry name" value="GENERAL SECRETION PATHWAY PROTEIN G"/>
    <property type="match status" value="1"/>
</dbReference>
<dbReference type="EMBL" id="CP036526">
    <property type="protein sequence ID" value="QDT11467.1"/>
    <property type="molecule type" value="Genomic_DNA"/>
</dbReference>
<dbReference type="InterPro" id="IPR012902">
    <property type="entry name" value="N_methyl_site"/>
</dbReference>
<feature type="region of interest" description="Disordered" evidence="1">
    <location>
        <begin position="72"/>
        <end position="92"/>
    </location>
</feature>
<evidence type="ECO:0000256" key="1">
    <source>
        <dbReference type="SAM" id="MobiDB-lite"/>
    </source>
</evidence>
<name>A0A517NWG7_9BACT</name>
<evidence type="ECO:0000313" key="4">
    <source>
        <dbReference type="Proteomes" id="UP000319817"/>
    </source>
</evidence>
<accession>A0A517NWG7</accession>
<gene>
    <name evidence="3" type="ORF">K239x_34650</name>
</gene>
<evidence type="ECO:0000259" key="2">
    <source>
        <dbReference type="Pfam" id="PF07596"/>
    </source>
</evidence>
<evidence type="ECO:0000313" key="3">
    <source>
        <dbReference type="EMBL" id="QDT11467.1"/>
    </source>
</evidence>
<feature type="domain" description="DUF1559" evidence="2">
    <location>
        <begin position="39"/>
        <end position="371"/>
    </location>
</feature>
<sequence>MKFTTKNQVRPRSAFTLVELLVVIAIIGILVGLLLPAVQAAREAARRMSCSNNFKQIGLAIHNYHSAYKQLPIHGGGTKGTHQGRHESGQRGNDRLELSALVPLTPFFEQQGLWSQISNPFQTEDSSGGVRVYNPMGPWPGMPLSAHLTWGNYDPWLTNIPTLRCPSDPGIGLPAPGRTNYALCTGDSCDAGFGGALNRLTGATQSGGNPPMYSRVQASQRGAFAVQLRSKFRDVLDGLSNTIFAGEIITDLGDRDRRTHLADNMAQNIISAGGNMDCRLSLDPERPMFWAQDPSPNRLTGSAEERRGMKWASLLPIYTQMMTILPPNSELCGNNFYYSIVVAPPSSRHQGGVHVLMGDGAVKFVSDSIEAGDPHRGQVGIHAAHNDPQSTAGSRSPYGLWGALGTRAASEVIQDFE</sequence>
<dbReference type="Gene3D" id="3.30.700.10">
    <property type="entry name" value="Glycoprotein, Type 4 Pilin"/>
    <property type="match status" value="1"/>
</dbReference>
<protein>
    <recommendedName>
        <fullName evidence="2">DUF1559 domain-containing protein</fullName>
    </recommendedName>
</protein>
<dbReference type="Pfam" id="PF07596">
    <property type="entry name" value="SBP_bac_10"/>
    <property type="match status" value="1"/>
</dbReference>
<dbReference type="Pfam" id="PF07963">
    <property type="entry name" value="N_methyl"/>
    <property type="match status" value="1"/>
</dbReference>
<dbReference type="SUPFAM" id="SSF54523">
    <property type="entry name" value="Pili subunits"/>
    <property type="match status" value="1"/>
</dbReference>
<dbReference type="InterPro" id="IPR027558">
    <property type="entry name" value="Pre_pil_HX9DG_C"/>
</dbReference>
<dbReference type="PANTHER" id="PTHR30093:SF2">
    <property type="entry name" value="TYPE II SECRETION SYSTEM PROTEIN H"/>
    <property type="match status" value="1"/>
</dbReference>
<dbReference type="AlphaFoldDB" id="A0A517NWG7"/>
<dbReference type="RefSeq" id="WP_145419298.1">
    <property type="nucleotide sequence ID" value="NZ_CP036526.1"/>
</dbReference>
<dbReference type="OrthoDB" id="241541at2"/>
<organism evidence="3 4">
    <name type="scientific">Stieleria marina</name>
    <dbReference type="NCBI Taxonomy" id="1930275"/>
    <lineage>
        <taxon>Bacteria</taxon>
        <taxon>Pseudomonadati</taxon>
        <taxon>Planctomycetota</taxon>
        <taxon>Planctomycetia</taxon>
        <taxon>Pirellulales</taxon>
        <taxon>Pirellulaceae</taxon>
        <taxon>Stieleria</taxon>
    </lineage>
</organism>
<dbReference type="NCBIfam" id="TIGR04294">
    <property type="entry name" value="pre_pil_HX9DG"/>
    <property type="match status" value="1"/>
</dbReference>
<keyword evidence="4" id="KW-1185">Reference proteome</keyword>
<dbReference type="Proteomes" id="UP000319817">
    <property type="component" value="Chromosome"/>
</dbReference>
<dbReference type="NCBIfam" id="TIGR02532">
    <property type="entry name" value="IV_pilin_GFxxxE"/>
    <property type="match status" value="1"/>
</dbReference>
<dbReference type="InterPro" id="IPR011453">
    <property type="entry name" value="DUF1559"/>
</dbReference>
<reference evidence="3 4" key="1">
    <citation type="submission" date="2019-02" db="EMBL/GenBank/DDBJ databases">
        <title>Deep-cultivation of Planctomycetes and their phenomic and genomic characterization uncovers novel biology.</title>
        <authorList>
            <person name="Wiegand S."/>
            <person name="Jogler M."/>
            <person name="Boedeker C."/>
            <person name="Pinto D."/>
            <person name="Vollmers J."/>
            <person name="Rivas-Marin E."/>
            <person name="Kohn T."/>
            <person name="Peeters S.H."/>
            <person name="Heuer A."/>
            <person name="Rast P."/>
            <person name="Oberbeckmann S."/>
            <person name="Bunk B."/>
            <person name="Jeske O."/>
            <person name="Meyerdierks A."/>
            <person name="Storesund J.E."/>
            <person name="Kallscheuer N."/>
            <person name="Luecker S."/>
            <person name="Lage O.M."/>
            <person name="Pohl T."/>
            <person name="Merkel B.J."/>
            <person name="Hornburger P."/>
            <person name="Mueller R.-W."/>
            <person name="Bruemmer F."/>
            <person name="Labrenz M."/>
            <person name="Spormann A.M."/>
            <person name="Op den Camp H."/>
            <person name="Overmann J."/>
            <person name="Amann R."/>
            <person name="Jetten M.S.M."/>
            <person name="Mascher T."/>
            <person name="Medema M.H."/>
            <person name="Devos D.P."/>
            <person name="Kaster A.-K."/>
            <person name="Ovreas L."/>
            <person name="Rohde M."/>
            <person name="Galperin M.Y."/>
            <person name="Jogler C."/>
        </authorList>
    </citation>
    <scope>NUCLEOTIDE SEQUENCE [LARGE SCALE GENOMIC DNA]</scope>
    <source>
        <strain evidence="3 4">K23_9</strain>
    </source>
</reference>
<proteinExistence type="predicted"/>
<dbReference type="InterPro" id="IPR045584">
    <property type="entry name" value="Pilin-like"/>
</dbReference>